<feature type="signal peptide" evidence="2">
    <location>
        <begin position="1"/>
        <end position="18"/>
    </location>
</feature>
<feature type="chain" id="PRO_5019458764" description="Organic solvent tolerance-like N-terminal domain-containing protein" evidence="2">
    <location>
        <begin position="19"/>
        <end position="171"/>
    </location>
</feature>
<accession>A0A411HFE3</accession>
<reference evidence="3 4" key="1">
    <citation type="submission" date="2019-01" db="EMBL/GenBank/DDBJ databases">
        <title>Pseudolysobacter antarctica gen. nov., sp. nov., isolated from Fildes Peninsula, Antarctica.</title>
        <authorList>
            <person name="Wei Z."/>
            <person name="Peng F."/>
        </authorList>
    </citation>
    <scope>NUCLEOTIDE SEQUENCE [LARGE SCALE GENOMIC DNA]</scope>
    <source>
        <strain evidence="3 4">AQ6-296</strain>
    </source>
</reference>
<keyword evidence="2" id="KW-0732">Signal</keyword>
<dbReference type="KEGG" id="xbc:ELE36_01775"/>
<evidence type="ECO:0000313" key="3">
    <source>
        <dbReference type="EMBL" id="QBB69206.1"/>
    </source>
</evidence>
<name>A0A411HFE3_9GAMM</name>
<evidence type="ECO:0000256" key="2">
    <source>
        <dbReference type="SAM" id="SignalP"/>
    </source>
</evidence>
<dbReference type="NCBIfam" id="NF047450">
    <property type="entry name" value="post-PEP-CTERM_1"/>
    <property type="match status" value="1"/>
</dbReference>
<feature type="region of interest" description="Disordered" evidence="1">
    <location>
        <begin position="151"/>
        <end position="171"/>
    </location>
</feature>
<dbReference type="Proteomes" id="UP000291562">
    <property type="component" value="Chromosome"/>
</dbReference>
<evidence type="ECO:0008006" key="5">
    <source>
        <dbReference type="Google" id="ProtNLM"/>
    </source>
</evidence>
<keyword evidence="4" id="KW-1185">Reference proteome</keyword>
<dbReference type="EMBL" id="CP035704">
    <property type="protein sequence ID" value="QBB69206.1"/>
    <property type="molecule type" value="Genomic_DNA"/>
</dbReference>
<proteinExistence type="predicted"/>
<organism evidence="3 4">
    <name type="scientific">Pseudolysobacter antarcticus</name>
    <dbReference type="NCBI Taxonomy" id="2511995"/>
    <lineage>
        <taxon>Bacteria</taxon>
        <taxon>Pseudomonadati</taxon>
        <taxon>Pseudomonadota</taxon>
        <taxon>Gammaproteobacteria</taxon>
        <taxon>Lysobacterales</taxon>
        <taxon>Rhodanobacteraceae</taxon>
        <taxon>Pseudolysobacter</taxon>
    </lineage>
</organism>
<gene>
    <name evidence="3" type="ORF">ELE36_01775</name>
</gene>
<evidence type="ECO:0000256" key="1">
    <source>
        <dbReference type="SAM" id="MobiDB-lite"/>
    </source>
</evidence>
<evidence type="ECO:0000313" key="4">
    <source>
        <dbReference type="Proteomes" id="UP000291562"/>
    </source>
</evidence>
<dbReference type="RefSeq" id="WP_129831462.1">
    <property type="nucleotide sequence ID" value="NZ_CP035704.1"/>
</dbReference>
<dbReference type="AlphaFoldDB" id="A0A411HFE3"/>
<sequence>MLLKLTFCLMVLPLAAAAQSNAPSDGIPASSALITAAAESATKKITALHRRFDSGLDAGPTDSAPTISAGLRVIIDPRTHELRDDPANAAQAQQIEATNAQLPRPDYSKMTVETKADGTVVLHTNGQIMMRSSVRLNADGSYDEICAPSAAANPATIKLGDPIKTNGEKSP</sequence>
<protein>
    <recommendedName>
        <fullName evidence="5">Organic solvent tolerance-like N-terminal domain-containing protein</fullName>
    </recommendedName>
</protein>